<dbReference type="SUPFAM" id="SSF51735">
    <property type="entry name" value="NAD(P)-binding Rossmann-fold domains"/>
    <property type="match status" value="1"/>
</dbReference>
<evidence type="ECO:0000256" key="5">
    <source>
        <dbReference type="ARBA" id="ARBA00023002"/>
    </source>
</evidence>
<dbReference type="InterPro" id="IPR036291">
    <property type="entry name" value="NAD(P)-bd_dom_sf"/>
</dbReference>
<accession>A0AAJ7BV30</accession>
<dbReference type="Gene3D" id="3.90.110.10">
    <property type="entry name" value="Lactate dehydrogenase/glycoside hydrolase, family 4, C-terminal"/>
    <property type="match status" value="1"/>
</dbReference>
<dbReference type="KEGG" id="ccin:107267596"/>
<comment type="subunit">
    <text evidence="1">Homodimer.</text>
</comment>
<evidence type="ECO:0000259" key="9">
    <source>
        <dbReference type="Pfam" id="PF02866"/>
    </source>
</evidence>
<keyword evidence="5" id="KW-0560">Oxidoreductase</keyword>
<evidence type="ECO:0000256" key="3">
    <source>
        <dbReference type="ARBA" id="ARBA00016075"/>
    </source>
</evidence>
<feature type="compositionally biased region" description="Polar residues" evidence="7">
    <location>
        <begin position="397"/>
        <end position="414"/>
    </location>
</feature>
<dbReference type="InterPro" id="IPR022383">
    <property type="entry name" value="Lactate/malate_DH_C"/>
</dbReference>
<name>A0AAJ7BV30_CEPCN</name>
<reference evidence="11" key="1">
    <citation type="submission" date="2025-08" db="UniProtKB">
        <authorList>
            <consortium name="RefSeq"/>
        </authorList>
    </citation>
    <scope>IDENTIFICATION</scope>
</reference>
<dbReference type="Proteomes" id="UP000694920">
    <property type="component" value="Unplaced"/>
</dbReference>
<evidence type="ECO:0000256" key="1">
    <source>
        <dbReference type="ARBA" id="ARBA00011738"/>
    </source>
</evidence>
<dbReference type="FunFam" id="3.90.110.10:FF:000009">
    <property type="entry name" value="Malate dehydrogenase"/>
    <property type="match status" value="1"/>
</dbReference>
<dbReference type="RefSeq" id="XP_015595005.1">
    <property type="nucleotide sequence ID" value="XM_015739519.2"/>
</dbReference>
<feature type="region of interest" description="Disordered" evidence="7">
    <location>
        <begin position="395"/>
        <end position="414"/>
    </location>
</feature>
<dbReference type="AlphaFoldDB" id="A0AAJ7BV30"/>
<sequence length="414" mass="44864">MHLLEHCIVITKRVLKESRRMGIRRINVKPLIFSSKNIQETKSHHTAAVNSKCMKVTVLGAAGPTGTALSLLLKQSSLIDELAVYDRSSMAGLVLELSHIDTRCKVNSCTGAAGIVSEANLKEALQDAKIVMITSEDEAFKKITKNQEELLKRNANVISELVPSLMRYCPRAMIALVSRPMNSLIPLISEMYKKGGFDEDTVQTHLFGVTSLDCVRANKFAAEILGIGPECVLVPVIGGSCPKTCIPLFSQMKPSSELTNEEIGKLTYSVKMAEEEVAKEYGRKGSSSLAMAFAAARFCISLCKALRDQRGVVECAYVRSCVIPEVTYFAAPLELGPNGVQKHLGIPALSDYECKMLTATIPVLKVAIRMGQTLALGPKGISTETCPVPEDPCVNRKVSSSTSDRISRGPISTA</sequence>
<keyword evidence="6" id="KW-0520">NAD</keyword>
<dbReference type="InterPro" id="IPR001236">
    <property type="entry name" value="Lactate/malate_DH_N"/>
</dbReference>
<dbReference type="InterPro" id="IPR015955">
    <property type="entry name" value="Lactate_DH/Glyco_Ohase_4_C"/>
</dbReference>
<evidence type="ECO:0000259" key="8">
    <source>
        <dbReference type="Pfam" id="PF00056"/>
    </source>
</evidence>
<dbReference type="Gene3D" id="3.40.50.720">
    <property type="entry name" value="NAD(P)-binding Rossmann-like Domain"/>
    <property type="match status" value="1"/>
</dbReference>
<evidence type="ECO:0000313" key="11">
    <source>
        <dbReference type="RefSeq" id="XP_015595005.1"/>
    </source>
</evidence>
<evidence type="ECO:0000256" key="7">
    <source>
        <dbReference type="SAM" id="MobiDB-lite"/>
    </source>
</evidence>
<evidence type="ECO:0000256" key="4">
    <source>
        <dbReference type="ARBA" id="ARBA00022532"/>
    </source>
</evidence>
<proteinExistence type="predicted"/>
<dbReference type="Pfam" id="PF02866">
    <property type="entry name" value="Ldh_1_C"/>
    <property type="match status" value="1"/>
</dbReference>
<dbReference type="GO" id="GO:0005739">
    <property type="term" value="C:mitochondrion"/>
    <property type="evidence" value="ECO:0007669"/>
    <property type="project" value="TreeGrafter"/>
</dbReference>
<dbReference type="GeneID" id="107267596"/>
<evidence type="ECO:0000256" key="2">
    <source>
        <dbReference type="ARBA" id="ARBA00012995"/>
    </source>
</evidence>
<evidence type="ECO:0000313" key="10">
    <source>
        <dbReference type="Proteomes" id="UP000694920"/>
    </source>
</evidence>
<keyword evidence="4" id="KW-0816">Tricarboxylic acid cycle</keyword>
<organism evidence="10 11">
    <name type="scientific">Cephus cinctus</name>
    <name type="common">Wheat stem sawfly</name>
    <dbReference type="NCBI Taxonomy" id="211228"/>
    <lineage>
        <taxon>Eukaryota</taxon>
        <taxon>Metazoa</taxon>
        <taxon>Ecdysozoa</taxon>
        <taxon>Arthropoda</taxon>
        <taxon>Hexapoda</taxon>
        <taxon>Insecta</taxon>
        <taxon>Pterygota</taxon>
        <taxon>Neoptera</taxon>
        <taxon>Endopterygota</taxon>
        <taxon>Hymenoptera</taxon>
        <taxon>Cephoidea</taxon>
        <taxon>Cephidae</taxon>
        <taxon>Cephus</taxon>
    </lineage>
</organism>
<dbReference type="Pfam" id="PF00056">
    <property type="entry name" value="Ldh_1_N"/>
    <property type="match status" value="1"/>
</dbReference>
<dbReference type="GO" id="GO:0006099">
    <property type="term" value="P:tricarboxylic acid cycle"/>
    <property type="evidence" value="ECO:0007669"/>
    <property type="project" value="UniProtKB-KW"/>
</dbReference>
<dbReference type="PANTHER" id="PTHR11540:SF16">
    <property type="entry name" value="MALATE DEHYDROGENASE, MITOCHONDRIAL"/>
    <property type="match status" value="1"/>
</dbReference>
<feature type="domain" description="Lactate/malate dehydrogenase N-terminal" evidence="8">
    <location>
        <begin position="54"/>
        <end position="200"/>
    </location>
</feature>
<dbReference type="PANTHER" id="PTHR11540">
    <property type="entry name" value="MALATE AND LACTATE DEHYDROGENASE"/>
    <property type="match status" value="1"/>
</dbReference>
<protein>
    <recommendedName>
        <fullName evidence="3">Malate dehydrogenase, mitochondrial</fullName>
        <ecNumber evidence="2">1.1.1.37</ecNumber>
    </recommendedName>
</protein>
<evidence type="ECO:0000256" key="6">
    <source>
        <dbReference type="ARBA" id="ARBA00023027"/>
    </source>
</evidence>
<feature type="domain" description="Lactate/malate dehydrogenase C-terminal" evidence="9">
    <location>
        <begin position="210"/>
        <end position="371"/>
    </location>
</feature>
<keyword evidence="10" id="KW-1185">Reference proteome</keyword>
<gene>
    <name evidence="11" type="primary">LOC107267596</name>
</gene>
<dbReference type="SUPFAM" id="SSF56327">
    <property type="entry name" value="LDH C-terminal domain-like"/>
    <property type="match status" value="1"/>
</dbReference>
<dbReference type="EC" id="1.1.1.37" evidence="2"/>
<dbReference type="GO" id="GO:0030060">
    <property type="term" value="F:L-malate dehydrogenase (NAD+) activity"/>
    <property type="evidence" value="ECO:0007669"/>
    <property type="project" value="UniProtKB-EC"/>
</dbReference>